<comment type="caution">
    <text evidence="2">The sequence shown here is derived from an EMBL/GenBank/DDBJ whole genome shotgun (WGS) entry which is preliminary data.</text>
</comment>
<feature type="compositionally biased region" description="Basic and acidic residues" evidence="1">
    <location>
        <begin position="54"/>
        <end position="67"/>
    </location>
</feature>
<dbReference type="AlphaFoldDB" id="A0AAV6VD19"/>
<reference evidence="2 3" key="1">
    <citation type="journal article" date="2022" name="Nat. Ecol. Evol.">
        <title>A masculinizing supergene underlies an exaggerated male reproductive morph in a spider.</title>
        <authorList>
            <person name="Hendrickx F."/>
            <person name="De Corte Z."/>
            <person name="Sonet G."/>
            <person name="Van Belleghem S.M."/>
            <person name="Kostlbacher S."/>
            <person name="Vangestel C."/>
        </authorList>
    </citation>
    <scope>NUCLEOTIDE SEQUENCE [LARGE SCALE GENOMIC DNA]</scope>
    <source>
        <strain evidence="2">W744_W776</strain>
    </source>
</reference>
<feature type="region of interest" description="Disordered" evidence="1">
    <location>
        <begin position="855"/>
        <end position="891"/>
    </location>
</feature>
<dbReference type="Proteomes" id="UP000827092">
    <property type="component" value="Unassembled WGS sequence"/>
</dbReference>
<dbReference type="EMBL" id="JAFNEN010000102">
    <property type="protein sequence ID" value="KAG8194554.1"/>
    <property type="molecule type" value="Genomic_DNA"/>
</dbReference>
<sequence>MEGLKHKLSASSTFTVPQKRKFSNNTSENENKDNAKNGLEITDKKPRKGKRFKSKELKNKKQMDSEFKNPQFPNEKVFDSNGCKNISEKELILTPCLSFQANSTGHENVTEVIDQKTAVNMELNEEENATEVIDETHAVNIELNEGENATDVIDETPAVNMELNEEENATEVIDETHAINMELNEENEPIRIVQDNSIMHETEPEVEDQKTAINIELNDIDHNPISFQKSSTVHEHPTEARYKIVLVNTELNNENNQPEKTFHEYSKERKYTTEMIDTTVASKIELNNDHDNPSQHFEDSSSVLENGTVVIEYTNDVNMDLNNLSSPFQDLFKIFNVPETVVNVSETVTPTFQDMKILKVVLEDTYNIQDKVSKDELVHEHSLENSRFEDNTKCLKISQEKSEVDNFIENIQQEIDKPNKIEDKQIVGNTSNCLEDNESNSDNFEIQTDDQDLSNEHDHNVENKENINTTNENCNNILLDNSNITNNLFDQESYQNLNIISNKHNQNKEVNKIIPHSALIHSFKEKRSKHTQNQTLRCTKSPEVFVSFSKPIKKFLTIPCMNALDFAKECEKNKASNSINCKEISETEISLQKELEKSNMDIDNHVHGDIKSPDVVNGSAKPMNILTIPCMSALDYERECELNKASSSSNCKELTEIETPPYSAAQVFQKSGDLHALNLSENGCPMKNKEDSKNQGADIIQIKQVFKQETNGMAEKTVDFYQTLQLNELKVLNDAHTTSSAKNDTLTKIDSNESIQLESITFREKDENSNSDIIPTGVFKYLNEVFEFDKETTSILVKDSPSKALPCEDLLIKKEDNIGNNKIKSRTARIEEESMFLVTASDCIKINANRSTPQNLADFESSNENCTPKEKKESIHNGQSCSSKEPGNELNKTKEQLIENISKSKRSIFEEQEFSDIETCMELDDDFALTASQLRMIDADEKLQSQPEHMTSSSQQTDICGYTYFGNDAVTFEIINQLQCIRESVDYIRKRLETSVSKDQVCKE</sequence>
<protein>
    <submittedName>
        <fullName evidence="2">Uncharacterized protein</fullName>
    </submittedName>
</protein>
<evidence type="ECO:0000313" key="2">
    <source>
        <dbReference type="EMBL" id="KAG8194554.1"/>
    </source>
</evidence>
<feature type="compositionally biased region" description="Polar residues" evidence="1">
    <location>
        <begin position="876"/>
        <end position="885"/>
    </location>
</feature>
<name>A0AAV6VD19_9ARAC</name>
<feature type="compositionally biased region" description="Polar residues" evidence="1">
    <location>
        <begin position="855"/>
        <end position="866"/>
    </location>
</feature>
<accession>A0AAV6VD19</accession>
<evidence type="ECO:0000313" key="3">
    <source>
        <dbReference type="Proteomes" id="UP000827092"/>
    </source>
</evidence>
<organism evidence="2 3">
    <name type="scientific">Oedothorax gibbosus</name>
    <dbReference type="NCBI Taxonomy" id="931172"/>
    <lineage>
        <taxon>Eukaryota</taxon>
        <taxon>Metazoa</taxon>
        <taxon>Ecdysozoa</taxon>
        <taxon>Arthropoda</taxon>
        <taxon>Chelicerata</taxon>
        <taxon>Arachnida</taxon>
        <taxon>Araneae</taxon>
        <taxon>Araneomorphae</taxon>
        <taxon>Entelegynae</taxon>
        <taxon>Araneoidea</taxon>
        <taxon>Linyphiidae</taxon>
        <taxon>Erigoninae</taxon>
        <taxon>Oedothorax</taxon>
    </lineage>
</organism>
<keyword evidence="3" id="KW-1185">Reference proteome</keyword>
<gene>
    <name evidence="2" type="ORF">JTE90_013301</name>
</gene>
<proteinExistence type="predicted"/>
<feature type="region of interest" description="Disordered" evidence="1">
    <location>
        <begin position="1"/>
        <end position="73"/>
    </location>
</feature>
<evidence type="ECO:0000256" key="1">
    <source>
        <dbReference type="SAM" id="MobiDB-lite"/>
    </source>
</evidence>